<evidence type="ECO:0000313" key="1">
    <source>
        <dbReference type="EMBL" id="CCH02011.1"/>
    </source>
</evidence>
<sequence>MRPVTFIAGCGLTNLKTRPVVTQSGAYPTGPQQIKRLLEDLLGQSGLGLNLTSVVNLTPISDRVQINGADPLTRQYIDGETFRPSGQEPPSAFEVLDNLCTTYNANLVQWGGRWWLARANELPGGWLPPNAANGATAEQAYVRYYGNPGDFEAAVKQLQSFTTPLGPGYPLRVLESATTSPRRPETQIRVDQKLGPAKSILNNGDFALEGVAGPSGMPAYWGLTNGDTNAQRLGTGRPDDPFRVRIYGTNKVAIPIYGEVLAVMTSAEWAAGTKVRPAYRLKGKFRLNNARGANIQVVAALSTGLYKKPGGIVFGSPATWFLLNEDGTWLPDPAREERNGIELVNVDKVGDLEQARTDWAEIDIPLNSLRIPPAPVSYANILRYEIKLAQATPLAGAPSTDQWIEYADMRLVLEGENQYKGRQYTVTNQVIPNSNLKPRDYNTVTLAYADASFAAFGATEGAFYMKGINDELVLAYGYDKPDVPNSIGTGAPLACWCAEERGAQVGKINQRFDGELLGDVPWGPLSVFRFVDWTTAARLAMTRFRWDLPKMQWELSAVEILRTQLGTVSAAFLLDDGREVVFTPETTGGSDTTDDYTPVVPKKPAVVIPADDWRSREVKPVPVYVPKPRFLEDVMPLENPEVGRAPVFAVYAGIPGVSQRLSTVAAIARKITAIPG</sequence>
<evidence type="ECO:0000313" key="2">
    <source>
        <dbReference type="Proteomes" id="UP000011058"/>
    </source>
</evidence>
<accession>I0KD08</accession>
<dbReference type="AlphaFoldDB" id="I0KD08"/>
<dbReference type="OrthoDB" id="940558at2"/>
<dbReference type="EMBL" id="HE796683">
    <property type="protein sequence ID" value="CCH02011.1"/>
    <property type="molecule type" value="Genomic_DNA"/>
</dbReference>
<name>I0KD08_9BACT</name>
<organism evidence="1 2">
    <name type="scientific">Fibrella aestuarina BUZ 2</name>
    <dbReference type="NCBI Taxonomy" id="1166018"/>
    <lineage>
        <taxon>Bacteria</taxon>
        <taxon>Pseudomonadati</taxon>
        <taxon>Bacteroidota</taxon>
        <taxon>Cytophagia</taxon>
        <taxon>Cytophagales</taxon>
        <taxon>Spirosomataceae</taxon>
        <taxon>Fibrella</taxon>
    </lineage>
</organism>
<dbReference type="HOGENOM" id="CLU_406402_0_0_10"/>
<keyword evidence="2" id="KW-1185">Reference proteome</keyword>
<reference evidence="1 2" key="1">
    <citation type="journal article" date="2012" name="J. Bacteriol.">
        <title>Genome Sequence of Fibrella aestuarina BUZ 2T, a Filamentous Marine Bacterium.</title>
        <authorList>
            <person name="Filippini M."/>
            <person name="Qi W."/>
            <person name="Blom J."/>
            <person name="Goesmann A."/>
            <person name="Smits T.H."/>
            <person name="Bagheri H.C."/>
        </authorList>
    </citation>
    <scope>NUCLEOTIDE SEQUENCE [LARGE SCALE GENOMIC DNA]</scope>
    <source>
        <strain evidence="2">BUZ 2T</strain>
    </source>
</reference>
<proteinExistence type="predicted"/>
<protein>
    <submittedName>
        <fullName evidence="1">Uncharacterized protein</fullName>
    </submittedName>
</protein>
<gene>
    <name evidence="1" type="ORF">FAES_4011</name>
</gene>
<dbReference type="eggNOG" id="ENOG5032EJQ">
    <property type="taxonomic scope" value="Bacteria"/>
</dbReference>
<dbReference type="Proteomes" id="UP000011058">
    <property type="component" value="Chromosome"/>
</dbReference>
<dbReference type="STRING" id="1166018.FAES_4011"/>
<dbReference type="RefSeq" id="WP_015333110.1">
    <property type="nucleotide sequence ID" value="NC_020054.1"/>
</dbReference>
<dbReference type="KEGG" id="fae:FAES_4011"/>